<evidence type="ECO:0000313" key="2">
    <source>
        <dbReference type="Proteomes" id="UP001499924"/>
    </source>
</evidence>
<protein>
    <submittedName>
        <fullName evidence="1">Uncharacterized protein</fullName>
    </submittedName>
</protein>
<accession>A0ABP6P236</accession>
<comment type="caution">
    <text evidence="1">The sequence shown here is derived from an EMBL/GenBank/DDBJ whole genome shotgun (WGS) entry which is preliminary data.</text>
</comment>
<organism evidence="1 2">
    <name type="scientific">Blastococcus jejuensis</name>
    <dbReference type="NCBI Taxonomy" id="351224"/>
    <lineage>
        <taxon>Bacteria</taxon>
        <taxon>Bacillati</taxon>
        <taxon>Actinomycetota</taxon>
        <taxon>Actinomycetes</taxon>
        <taxon>Geodermatophilales</taxon>
        <taxon>Geodermatophilaceae</taxon>
        <taxon>Blastococcus</taxon>
    </lineage>
</organism>
<proteinExistence type="predicted"/>
<evidence type="ECO:0000313" key="1">
    <source>
        <dbReference type="EMBL" id="GAA3164800.1"/>
    </source>
</evidence>
<sequence>MVGLLLVPVVDGARTHGRRVHRCRADLIVARADPTCDRIGSLTGRASPRPVRCHRILADAADDPSGAT</sequence>
<keyword evidence="2" id="KW-1185">Reference proteome</keyword>
<dbReference type="EMBL" id="BAAAVV010000003">
    <property type="protein sequence ID" value="GAA3164800.1"/>
    <property type="molecule type" value="Genomic_DNA"/>
</dbReference>
<gene>
    <name evidence="1" type="ORF">GCM10010531_16500</name>
</gene>
<name>A0ABP6P236_9ACTN</name>
<dbReference type="RefSeq" id="WP_344688280.1">
    <property type="nucleotide sequence ID" value="NZ_BAAAVV010000003.1"/>
</dbReference>
<reference evidence="2" key="1">
    <citation type="journal article" date="2019" name="Int. J. Syst. Evol. Microbiol.">
        <title>The Global Catalogue of Microorganisms (GCM) 10K type strain sequencing project: providing services to taxonomists for standard genome sequencing and annotation.</title>
        <authorList>
            <consortium name="The Broad Institute Genomics Platform"/>
            <consortium name="The Broad Institute Genome Sequencing Center for Infectious Disease"/>
            <person name="Wu L."/>
            <person name="Ma J."/>
        </authorList>
    </citation>
    <scope>NUCLEOTIDE SEQUENCE [LARGE SCALE GENOMIC DNA]</scope>
    <source>
        <strain evidence="2">JCM 15614</strain>
    </source>
</reference>
<dbReference type="Proteomes" id="UP001499924">
    <property type="component" value="Unassembled WGS sequence"/>
</dbReference>